<dbReference type="GO" id="GO:0016020">
    <property type="term" value="C:membrane"/>
    <property type="evidence" value="ECO:0007669"/>
    <property type="project" value="InterPro"/>
</dbReference>
<evidence type="ECO:0000313" key="5">
    <source>
        <dbReference type="Proteomes" id="UP000264310"/>
    </source>
</evidence>
<evidence type="ECO:0000313" key="4">
    <source>
        <dbReference type="EMBL" id="RFC63348.1"/>
    </source>
</evidence>
<sequence>MSESSEGGRPLIRTVVDGRLRFDVRPVLLEALAILSLIGLALAAISPFLAKIAGSDWRFVATSLAVYLAIAGTAAAGLGAHPHSRFGPANIITSVRAALTALVAASLIHIGHVESKGGADLAWGLAALVACALLLDGVDGYAARRTRLQSRFGARFDMEVDALMIFLLSLVAFASGKAGAFVLALGGMRYAYLALHALVPRLPSTLAPSLLRKVVCVIQVAALCAIVTPVVAPPLSDAIALGALLLLSVSFARDLFAQVMMLVHGDGAEREAQSR</sequence>
<keyword evidence="5" id="KW-1185">Reference proteome</keyword>
<dbReference type="Proteomes" id="UP000264310">
    <property type="component" value="Unassembled WGS sequence"/>
</dbReference>
<proteinExistence type="inferred from homology"/>
<keyword evidence="3" id="KW-0812">Transmembrane</keyword>
<gene>
    <name evidence="4" type="ORF">DYI37_09865</name>
</gene>
<feature type="transmembrane region" description="Helical" evidence="3">
    <location>
        <begin position="57"/>
        <end position="79"/>
    </location>
</feature>
<evidence type="ECO:0000256" key="3">
    <source>
        <dbReference type="SAM" id="Phobius"/>
    </source>
</evidence>
<keyword evidence="3" id="KW-0472">Membrane</keyword>
<keyword evidence="3" id="KW-1133">Transmembrane helix</keyword>
<evidence type="ECO:0000256" key="1">
    <source>
        <dbReference type="ARBA" id="ARBA00022679"/>
    </source>
</evidence>
<dbReference type="Gene3D" id="1.20.120.1760">
    <property type="match status" value="1"/>
</dbReference>
<accession>A0A371X296</accession>
<dbReference type="GO" id="GO:0016780">
    <property type="term" value="F:phosphotransferase activity, for other substituted phosphate groups"/>
    <property type="evidence" value="ECO:0007669"/>
    <property type="project" value="InterPro"/>
</dbReference>
<feature type="transmembrane region" description="Helical" evidence="3">
    <location>
        <begin position="122"/>
        <end position="142"/>
    </location>
</feature>
<dbReference type="InterPro" id="IPR000462">
    <property type="entry name" value="CDP-OH_P_trans"/>
</dbReference>
<dbReference type="PROSITE" id="PS00379">
    <property type="entry name" value="CDP_ALCOHOL_P_TRANSF"/>
    <property type="match status" value="1"/>
</dbReference>
<reference evidence="4 5" key="1">
    <citation type="submission" date="2018-08" db="EMBL/GenBank/DDBJ databases">
        <title>Fulvimarina sp. 85, whole genome shotgun sequence.</title>
        <authorList>
            <person name="Tuo L."/>
        </authorList>
    </citation>
    <scope>NUCLEOTIDE SEQUENCE [LARGE SCALE GENOMIC DNA]</scope>
    <source>
        <strain evidence="4 5">85</strain>
    </source>
</reference>
<dbReference type="AlphaFoldDB" id="A0A371X296"/>
<feature type="transmembrane region" description="Helical" evidence="3">
    <location>
        <begin position="154"/>
        <end position="174"/>
    </location>
</feature>
<feature type="transmembrane region" description="Helical" evidence="3">
    <location>
        <begin position="91"/>
        <end position="110"/>
    </location>
</feature>
<organism evidence="4 5">
    <name type="scientific">Fulvimarina endophytica</name>
    <dbReference type="NCBI Taxonomy" id="2293836"/>
    <lineage>
        <taxon>Bacteria</taxon>
        <taxon>Pseudomonadati</taxon>
        <taxon>Pseudomonadota</taxon>
        <taxon>Alphaproteobacteria</taxon>
        <taxon>Hyphomicrobiales</taxon>
        <taxon>Aurantimonadaceae</taxon>
        <taxon>Fulvimarina</taxon>
    </lineage>
</organism>
<feature type="transmembrane region" description="Helical" evidence="3">
    <location>
        <begin position="238"/>
        <end position="256"/>
    </location>
</feature>
<feature type="transmembrane region" description="Helical" evidence="3">
    <location>
        <begin position="27"/>
        <end position="45"/>
    </location>
</feature>
<dbReference type="InterPro" id="IPR048254">
    <property type="entry name" value="CDP_ALCOHOL_P_TRANSF_CS"/>
</dbReference>
<dbReference type="Pfam" id="PF01066">
    <property type="entry name" value="CDP-OH_P_transf"/>
    <property type="match status" value="1"/>
</dbReference>
<name>A0A371X296_9HYPH</name>
<comment type="similarity">
    <text evidence="2">Belongs to the CDP-alcohol phosphatidyltransferase class-I family.</text>
</comment>
<comment type="caution">
    <text evidence="4">The sequence shown here is derived from an EMBL/GenBank/DDBJ whole genome shotgun (WGS) entry which is preliminary data.</text>
</comment>
<keyword evidence="1 2" id="KW-0808">Transferase</keyword>
<dbReference type="InterPro" id="IPR043130">
    <property type="entry name" value="CDP-OH_PTrfase_TM_dom"/>
</dbReference>
<dbReference type="OrthoDB" id="9782011at2"/>
<dbReference type="RefSeq" id="WP_116683078.1">
    <property type="nucleotide sequence ID" value="NZ_QURL01000004.1"/>
</dbReference>
<dbReference type="GO" id="GO:0008654">
    <property type="term" value="P:phospholipid biosynthetic process"/>
    <property type="evidence" value="ECO:0007669"/>
    <property type="project" value="InterPro"/>
</dbReference>
<evidence type="ECO:0000256" key="2">
    <source>
        <dbReference type="RuleBase" id="RU003750"/>
    </source>
</evidence>
<protein>
    <submittedName>
        <fullName evidence="4">CDP-alcohol phosphatidyltransferase family protein</fullName>
    </submittedName>
</protein>
<dbReference type="EMBL" id="QURL01000004">
    <property type="protein sequence ID" value="RFC63348.1"/>
    <property type="molecule type" value="Genomic_DNA"/>
</dbReference>